<protein>
    <recommendedName>
        <fullName evidence="5">DUF2946 domain-containing protein</fullName>
    </recommendedName>
</protein>
<evidence type="ECO:0000256" key="2">
    <source>
        <dbReference type="SAM" id="SignalP"/>
    </source>
</evidence>
<organism evidence="3 4">
    <name type="scientific">Sphingomonas hengshuiensis</name>
    <dbReference type="NCBI Taxonomy" id="1609977"/>
    <lineage>
        <taxon>Bacteria</taxon>
        <taxon>Pseudomonadati</taxon>
        <taxon>Pseudomonadota</taxon>
        <taxon>Alphaproteobacteria</taxon>
        <taxon>Sphingomonadales</taxon>
        <taxon>Sphingomonadaceae</taxon>
        <taxon>Sphingomonas</taxon>
    </lineage>
</organism>
<sequence>MLARAWSLLLVILLSSLVMATTVHARELSGPATVECPGTVHDDGDTGDTDGKAALHHHGNCHAGTFSVPRSGAIALPPSIAMARPAHGADAGLASRDIDPALRPPSA</sequence>
<evidence type="ECO:0000313" key="4">
    <source>
        <dbReference type="Proteomes" id="UP000248614"/>
    </source>
</evidence>
<keyword evidence="2" id="KW-0732">Signal</keyword>
<evidence type="ECO:0000313" key="3">
    <source>
        <dbReference type="EMBL" id="PZO81091.1"/>
    </source>
</evidence>
<comment type="caution">
    <text evidence="3">The sequence shown here is derived from an EMBL/GenBank/DDBJ whole genome shotgun (WGS) entry which is preliminary data.</text>
</comment>
<gene>
    <name evidence="3" type="ORF">DI632_00505</name>
</gene>
<dbReference type="AlphaFoldDB" id="A0A2W5BDN5"/>
<proteinExistence type="predicted"/>
<accession>A0A2W5BDN5</accession>
<dbReference type="EMBL" id="QFNF01000001">
    <property type="protein sequence ID" value="PZO81091.1"/>
    <property type="molecule type" value="Genomic_DNA"/>
</dbReference>
<name>A0A2W5BDN5_9SPHN</name>
<feature type="signal peptide" evidence="2">
    <location>
        <begin position="1"/>
        <end position="20"/>
    </location>
</feature>
<dbReference type="Proteomes" id="UP000248614">
    <property type="component" value="Unassembled WGS sequence"/>
</dbReference>
<evidence type="ECO:0000256" key="1">
    <source>
        <dbReference type="SAM" id="MobiDB-lite"/>
    </source>
</evidence>
<reference evidence="3 4" key="1">
    <citation type="submission" date="2017-08" db="EMBL/GenBank/DDBJ databases">
        <title>Infants hospitalized years apart are colonized by the same room-sourced microbial strains.</title>
        <authorList>
            <person name="Brooks B."/>
            <person name="Olm M.R."/>
            <person name="Firek B.A."/>
            <person name="Baker R."/>
            <person name="Thomas B.C."/>
            <person name="Morowitz M.J."/>
            <person name="Banfield J.F."/>
        </authorList>
    </citation>
    <scope>NUCLEOTIDE SEQUENCE [LARGE SCALE GENOMIC DNA]</scope>
    <source>
        <strain evidence="3">S2_018_000_R3_110</strain>
    </source>
</reference>
<feature type="chain" id="PRO_5015864917" description="DUF2946 domain-containing protein" evidence="2">
    <location>
        <begin position="21"/>
        <end position="107"/>
    </location>
</feature>
<feature type="region of interest" description="Disordered" evidence="1">
    <location>
        <begin position="87"/>
        <end position="107"/>
    </location>
</feature>
<evidence type="ECO:0008006" key="5">
    <source>
        <dbReference type="Google" id="ProtNLM"/>
    </source>
</evidence>